<evidence type="ECO:0000256" key="3">
    <source>
        <dbReference type="ARBA" id="ARBA00023163"/>
    </source>
</evidence>
<gene>
    <name evidence="5" type="ORF">GCM10010994_54320</name>
</gene>
<dbReference type="InterPro" id="IPR005143">
    <property type="entry name" value="TF_LuxR_autoind-bd_dom"/>
</dbReference>
<sequence>MEGDLAREAIERLKGVDNQAGLAEEIVRATAAYGLDNFTISGLPDSDDVREHVLIAGWPEWSARYQAASHYRRDPVVRCLRQTSELLLWRGASVDAEGACVMAEAADFGLRDGLSIPIFNLSGFQSAVSFSAQHPLDLPREHLLSLHLVGIFAHTQAVLLTRRSDQPLGDSLTARETECLKWAAAGKSAWDTSVILGLANKTVEHHLDRAIRKLGAVNKVQAVANALRRGYIN</sequence>
<dbReference type="PRINTS" id="PR00038">
    <property type="entry name" value="HTHLUXR"/>
</dbReference>
<keyword evidence="1" id="KW-0805">Transcription regulation</keyword>
<dbReference type="SUPFAM" id="SSF75516">
    <property type="entry name" value="Pheromone-binding domain of LuxR-like quorum-sensing transcription factors"/>
    <property type="match status" value="1"/>
</dbReference>
<evidence type="ECO:0000256" key="1">
    <source>
        <dbReference type="ARBA" id="ARBA00023015"/>
    </source>
</evidence>
<dbReference type="Proteomes" id="UP000637002">
    <property type="component" value="Unassembled WGS sequence"/>
</dbReference>
<evidence type="ECO:0000313" key="6">
    <source>
        <dbReference type="Proteomes" id="UP000637002"/>
    </source>
</evidence>
<dbReference type="PANTHER" id="PTHR44688">
    <property type="entry name" value="DNA-BINDING TRANSCRIPTIONAL ACTIVATOR DEVR_DOSR"/>
    <property type="match status" value="1"/>
</dbReference>
<dbReference type="Pfam" id="PF00196">
    <property type="entry name" value="GerE"/>
    <property type="match status" value="1"/>
</dbReference>
<dbReference type="EMBL" id="BMGG01000011">
    <property type="protein sequence ID" value="GGC89612.1"/>
    <property type="molecule type" value="Genomic_DNA"/>
</dbReference>
<dbReference type="GO" id="GO:0006355">
    <property type="term" value="P:regulation of DNA-templated transcription"/>
    <property type="evidence" value="ECO:0007669"/>
    <property type="project" value="InterPro"/>
</dbReference>
<dbReference type="InterPro" id="IPR016032">
    <property type="entry name" value="Sig_transdc_resp-reg_C-effctor"/>
</dbReference>
<dbReference type="InterPro" id="IPR000792">
    <property type="entry name" value="Tscrpt_reg_LuxR_C"/>
</dbReference>
<dbReference type="Pfam" id="PF03472">
    <property type="entry name" value="Autoind_bind"/>
    <property type="match status" value="1"/>
</dbReference>
<name>A0A916UUV9_9HYPH</name>
<dbReference type="AlphaFoldDB" id="A0A916UUV9"/>
<reference evidence="5" key="2">
    <citation type="submission" date="2020-09" db="EMBL/GenBank/DDBJ databases">
        <authorList>
            <person name="Sun Q."/>
            <person name="Zhou Y."/>
        </authorList>
    </citation>
    <scope>NUCLEOTIDE SEQUENCE</scope>
    <source>
        <strain evidence="5">CGMCC 1.12919</strain>
    </source>
</reference>
<comment type="caution">
    <text evidence="5">The sequence shown here is derived from an EMBL/GenBank/DDBJ whole genome shotgun (WGS) entry which is preliminary data.</text>
</comment>
<dbReference type="SUPFAM" id="SSF46894">
    <property type="entry name" value="C-terminal effector domain of the bipartite response regulators"/>
    <property type="match status" value="1"/>
</dbReference>
<keyword evidence="3" id="KW-0804">Transcription</keyword>
<accession>A0A916UUV9</accession>
<protein>
    <submittedName>
        <fullName evidence="5">LuxR family transcriptional regulator</fullName>
    </submittedName>
</protein>
<dbReference type="Gene3D" id="1.10.10.10">
    <property type="entry name" value="Winged helix-like DNA-binding domain superfamily/Winged helix DNA-binding domain"/>
    <property type="match status" value="1"/>
</dbReference>
<evidence type="ECO:0000313" key="5">
    <source>
        <dbReference type="EMBL" id="GGC89612.1"/>
    </source>
</evidence>
<proteinExistence type="predicted"/>
<dbReference type="CDD" id="cd06170">
    <property type="entry name" value="LuxR_C_like"/>
    <property type="match status" value="1"/>
</dbReference>
<dbReference type="SMART" id="SM00421">
    <property type="entry name" value="HTH_LUXR"/>
    <property type="match status" value="1"/>
</dbReference>
<dbReference type="GO" id="GO:0003677">
    <property type="term" value="F:DNA binding"/>
    <property type="evidence" value="ECO:0007669"/>
    <property type="project" value="UniProtKB-KW"/>
</dbReference>
<evidence type="ECO:0000259" key="4">
    <source>
        <dbReference type="PROSITE" id="PS50043"/>
    </source>
</evidence>
<evidence type="ECO:0000256" key="2">
    <source>
        <dbReference type="ARBA" id="ARBA00023125"/>
    </source>
</evidence>
<dbReference type="PROSITE" id="PS50043">
    <property type="entry name" value="HTH_LUXR_2"/>
    <property type="match status" value="1"/>
</dbReference>
<dbReference type="PANTHER" id="PTHR44688:SF16">
    <property type="entry name" value="DNA-BINDING TRANSCRIPTIONAL ACTIVATOR DEVR_DOSR"/>
    <property type="match status" value="1"/>
</dbReference>
<dbReference type="InterPro" id="IPR036388">
    <property type="entry name" value="WH-like_DNA-bd_sf"/>
</dbReference>
<organism evidence="5 6">
    <name type="scientific">Chelatococcus reniformis</name>
    <dbReference type="NCBI Taxonomy" id="1494448"/>
    <lineage>
        <taxon>Bacteria</taxon>
        <taxon>Pseudomonadati</taxon>
        <taxon>Pseudomonadota</taxon>
        <taxon>Alphaproteobacteria</taxon>
        <taxon>Hyphomicrobiales</taxon>
        <taxon>Chelatococcaceae</taxon>
        <taxon>Chelatococcus</taxon>
    </lineage>
</organism>
<dbReference type="Gene3D" id="3.30.450.80">
    <property type="entry name" value="Transcription factor LuxR-like, autoinducer-binding domain"/>
    <property type="match status" value="1"/>
</dbReference>
<dbReference type="InterPro" id="IPR036693">
    <property type="entry name" value="TF_LuxR_autoind-bd_dom_sf"/>
</dbReference>
<reference evidence="5" key="1">
    <citation type="journal article" date="2014" name="Int. J. Syst. Evol. Microbiol.">
        <title>Complete genome sequence of Corynebacterium casei LMG S-19264T (=DSM 44701T), isolated from a smear-ripened cheese.</title>
        <authorList>
            <consortium name="US DOE Joint Genome Institute (JGI-PGF)"/>
            <person name="Walter F."/>
            <person name="Albersmeier A."/>
            <person name="Kalinowski J."/>
            <person name="Ruckert C."/>
        </authorList>
    </citation>
    <scope>NUCLEOTIDE SEQUENCE</scope>
    <source>
        <strain evidence="5">CGMCC 1.12919</strain>
    </source>
</reference>
<keyword evidence="6" id="KW-1185">Reference proteome</keyword>
<feature type="domain" description="HTH luxR-type" evidence="4">
    <location>
        <begin position="165"/>
        <end position="230"/>
    </location>
</feature>
<keyword evidence="2" id="KW-0238">DNA-binding</keyword>